<keyword evidence="2" id="KW-1185">Reference proteome</keyword>
<dbReference type="eggNOG" id="ENOG502QXI9">
    <property type="taxonomic scope" value="Eukaryota"/>
</dbReference>
<dbReference type="Proteomes" id="UP000031512">
    <property type="component" value="Chromosome 1"/>
</dbReference>
<dbReference type="EMBL" id="CP001669">
    <property type="protein sequence ID" value="AFZ79204.1"/>
    <property type="molecule type" value="Genomic_DNA"/>
</dbReference>
<organism evidence="1 2">
    <name type="scientific">Theileria equi strain WA</name>
    <dbReference type="NCBI Taxonomy" id="1537102"/>
    <lineage>
        <taxon>Eukaryota</taxon>
        <taxon>Sar</taxon>
        <taxon>Alveolata</taxon>
        <taxon>Apicomplexa</taxon>
        <taxon>Aconoidasida</taxon>
        <taxon>Piroplasmida</taxon>
        <taxon>Theileriidae</taxon>
        <taxon>Theileria</taxon>
    </lineage>
</organism>
<sequence>MNKLYKHLGVSIKGGYLSYCLIFEDKLSKVGCVSLKCSSEDHVQKIGSALALLKHDGTQNPDPSSWAVAIQSDLIMPRSYTQSVRLYNMCRLRSIVECHCNSLFGVKPVFVKERELHQIIAKVTKSKISNHEDLLSYAKKKLNNYFGSVNSNQLSSIAVAWASAISVKRMVEIESLKLDEKIMSTIEQKIKQDKIVKGLVQSLEQEIDQTTEKEIQGVLKSRINKLVDYYIQQMV</sequence>
<protein>
    <submittedName>
        <fullName evidence="1">Uncharacterized protein</fullName>
    </submittedName>
</protein>
<evidence type="ECO:0000313" key="1">
    <source>
        <dbReference type="EMBL" id="AFZ79204.1"/>
    </source>
</evidence>
<dbReference type="GeneID" id="15803769"/>
<dbReference type="RefSeq" id="XP_004828870.1">
    <property type="nucleotide sequence ID" value="XM_004828813.1"/>
</dbReference>
<accession>L0AWC0</accession>
<dbReference type="VEuPathDB" id="PiroplasmaDB:BEWA_020510"/>
<proteinExistence type="predicted"/>
<dbReference type="AlphaFoldDB" id="L0AWC0"/>
<reference evidence="1 2" key="1">
    <citation type="journal article" date="2012" name="BMC Genomics">
        <title>Comparative genomic analysis and phylogenetic position of Theileria equi.</title>
        <authorList>
            <person name="Kappmeyer L.S."/>
            <person name="Thiagarajan M."/>
            <person name="Herndon D.R."/>
            <person name="Ramsay J.D."/>
            <person name="Caler E."/>
            <person name="Djikeng A."/>
            <person name="Gillespie J.J."/>
            <person name="Lau A.O."/>
            <person name="Roalson E.H."/>
            <person name="Silva J.C."/>
            <person name="Silva M.G."/>
            <person name="Suarez C.E."/>
            <person name="Ueti M.W."/>
            <person name="Nene V.M."/>
            <person name="Mealey R.H."/>
            <person name="Knowles D.P."/>
            <person name="Brayton K.A."/>
        </authorList>
    </citation>
    <scope>NUCLEOTIDE SEQUENCE [LARGE SCALE GENOMIC DNA]</scope>
    <source>
        <strain evidence="1 2">WA</strain>
    </source>
</reference>
<dbReference type="OrthoDB" id="361448at2759"/>
<evidence type="ECO:0000313" key="2">
    <source>
        <dbReference type="Proteomes" id="UP000031512"/>
    </source>
</evidence>
<gene>
    <name evidence="1" type="ORF">BEWA_020510</name>
</gene>
<dbReference type="KEGG" id="beq:BEWA_020510"/>
<name>L0AWC0_THEEQ</name>